<keyword evidence="1" id="KW-0812">Transmembrane</keyword>
<proteinExistence type="predicted"/>
<feature type="transmembrane region" description="Helical" evidence="1">
    <location>
        <begin position="42"/>
        <end position="60"/>
    </location>
</feature>
<keyword evidence="3" id="KW-1185">Reference proteome</keyword>
<feature type="transmembrane region" description="Helical" evidence="1">
    <location>
        <begin position="338"/>
        <end position="356"/>
    </location>
</feature>
<dbReference type="PANTHER" id="PTHR32309">
    <property type="entry name" value="TYROSINE-PROTEIN KINASE"/>
    <property type="match status" value="1"/>
</dbReference>
<sequence length="363" mass="40772">MAENESKTPPYIYSEEDNFSWKETIKRRREDSLYLWKNRSKILIALIIGALSGALTSWLWPVTYTARLTFVVEDPKGMSGGSMVSALAGSLGFDMGSIGNTSGLLAGDNVLELVKSEKLIKGSLLTPYKEKKTDYTLADRYSEVYKLKKKWQEKYLAGKSLSFPADQSGYSRLQDSLLQVMVKQVKEKELSISKPDKKLTFFELNITTRDERVSQLLCERLLKSSADFYISNKTAKLKKNVDGLQKRADSLARLLNRKTYSASAASGALLDLNPAYTTANVSSELQERDKVTLSTIYSEVIKNLEVSKTMLVQETPAFQMVDEPELPLKKNRFGYGKGIALGVFLFAVFYCSIALLKRSMDQN</sequence>
<evidence type="ECO:0000313" key="2">
    <source>
        <dbReference type="EMBL" id="MXV51720.1"/>
    </source>
</evidence>
<name>A0A7K1YBA8_9SPHI</name>
<dbReference type="PANTHER" id="PTHR32309:SF13">
    <property type="entry name" value="FERRIC ENTEROBACTIN TRANSPORT PROTEIN FEPE"/>
    <property type="match status" value="1"/>
</dbReference>
<gene>
    <name evidence="2" type="ORF">GS399_12115</name>
</gene>
<dbReference type="Proteomes" id="UP000466586">
    <property type="component" value="Unassembled WGS sequence"/>
</dbReference>
<organism evidence="2 3">
    <name type="scientific">Hufsiella arboris</name>
    <dbReference type="NCBI Taxonomy" id="2695275"/>
    <lineage>
        <taxon>Bacteria</taxon>
        <taxon>Pseudomonadati</taxon>
        <taxon>Bacteroidota</taxon>
        <taxon>Sphingobacteriia</taxon>
        <taxon>Sphingobacteriales</taxon>
        <taxon>Sphingobacteriaceae</taxon>
        <taxon>Hufsiella</taxon>
    </lineage>
</organism>
<dbReference type="EMBL" id="WVHT01000005">
    <property type="protein sequence ID" value="MXV51720.1"/>
    <property type="molecule type" value="Genomic_DNA"/>
</dbReference>
<evidence type="ECO:0000313" key="3">
    <source>
        <dbReference type="Proteomes" id="UP000466586"/>
    </source>
</evidence>
<evidence type="ECO:0008006" key="4">
    <source>
        <dbReference type="Google" id="ProtNLM"/>
    </source>
</evidence>
<accession>A0A7K1YBA8</accession>
<comment type="caution">
    <text evidence="2">The sequence shown here is derived from an EMBL/GenBank/DDBJ whole genome shotgun (WGS) entry which is preliminary data.</text>
</comment>
<keyword evidence="1" id="KW-1133">Transmembrane helix</keyword>
<protein>
    <recommendedName>
        <fullName evidence="4">Lipopolysaccharide biosynthesis protein</fullName>
    </recommendedName>
</protein>
<evidence type="ECO:0000256" key="1">
    <source>
        <dbReference type="SAM" id="Phobius"/>
    </source>
</evidence>
<dbReference type="AlphaFoldDB" id="A0A7K1YBA8"/>
<dbReference type="GO" id="GO:0005886">
    <property type="term" value="C:plasma membrane"/>
    <property type="evidence" value="ECO:0007669"/>
    <property type="project" value="TreeGrafter"/>
</dbReference>
<keyword evidence="1" id="KW-0472">Membrane</keyword>
<dbReference type="RefSeq" id="WP_160844902.1">
    <property type="nucleotide sequence ID" value="NZ_WVHT01000005.1"/>
</dbReference>
<dbReference type="InterPro" id="IPR050445">
    <property type="entry name" value="Bact_polysacc_biosynth/exp"/>
</dbReference>
<dbReference type="GO" id="GO:0004713">
    <property type="term" value="F:protein tyrosine kinase activity"/>
    <property type="evidence" value="ECO:0007669"/>
    <property type="project" value="TreeGrafter"/>
</dbReference>
<reference evidence="2 3" key="1">
    <citation type="submission" date="2019-11" db="EMBL/GenBank/DDBJ databases">
        <title>Pedobacter sp. HMF7647 Genome sequencing and assembly.</title>
        <authorList>
            <person name="Kang H."/>
            <person name="Kim H."/>
            <person name="Joh K."/>
        </authorList>
    </citation>
    <scope>NUCLEOTIDE SEQUENCE [LARGE SCALE GENOMIC DNA]</scope>
    <source>
        <strain evidence="2 3">HMF7647</strain>
    </source>
</reference>